<dbReference type="Pfam" id="PF01541">
    <property type="entry name" value="GIY-YIG"/>
    <property type="match status" value="1"/>
</dbReference>
<proteinExistence type="inferred from homology"/>
<dbReference type="CDD" id="cd10456">
    <property type="entry name" value="GIY-YIG_UPF0213"/>
    <property type="match status" value="1"/>
</dbReference>
<dbReference type="InterPro" id="IPR035901">
    <property type="entry name" value="GIY-YIG_endonuc_sf"/>
</dbReference>
<feature type="domain" description="GIY-YIG" evidence="3">
    <location>
        <begin position="21"/>
        <end position="96"/>
    </location>
</feature>
<dbReference type="Gene3D" id="3.40.1440.10">
    <property type="entry name" value="GIY-YIG endonuclease"/>
    <property type="match status" value="1"/>
</dbReference>
<evidence type="ECO:0000256" key="1">
    <source>
        <dbReference type="ARBA" id="ARBA00007435"/>
    </source>
</evidence>
<sequence length="108" mass="11963">MVVVLSASILAALPSLPQADAGWAVYLLYCKNDAFYCGITNRPAQRWQAHCSGNGARYTRMYPPLQMRLVCVGITKAAAARCEYRLKRLKAADKAVLWQLLGDFLPNS</sequence>
<dbReference type="InterPro" id="IPR000305">
    <property type="entry name" value="GIY-YIG_endonuc"/>
</dbReference>
<dbReference type="InterPro" id="IPR050190">
    <property type="entry name" value="UPF0213_domain"/>
</dbReference>
<feature type="chain" id="PRO_5014796260" description="GIY-YIG domain-containing protein" evidence="2">
    <location>
        <begin position="20"/>
        <end position="108"/>
    </location>
</feature>
<dbReference type="SUPFAM" id="SSF82771">
    <property type="entry name" value="GIY-YIG endonuclease"/>
    <property type="match status" value="1"/>
</dbReference>
<dbReference type="PANTHER" id="PTHR34477">
    <property type="entry name" value="UPF0213 PROTEIN YHBQ"/>
    <property type="match status" value="1"/>
</dbReference>
<evidence type="ECO:0000313" key="5">
    <source>
        <dbReference type="Proteomes" id="UP000231484"/>
    </source>
</evidence>
<dbReference type="PANTHER" id="PTHR34477:SF1">
    <property type="entry name" value="UPF0213 PROTEIN YHBQ"/>
    <property type="match status" value="1"/>
</dbReference>
<name>A0A2N9XTL7_9NEIS</name>
<gene>
    <name evidence="4" type="ORF">BHC48_02110</name>
</gene>
<reference evidence="4 5" key="1">
    <citation type="journal article" date="2017" name="MBio">
        <title>Type VI secretion-mediated competition in the bee gut microbiome.</title>
        <authorList>
            <person name="Steele M.I."/>
            <person name="Kwong W.K."/>
            <person name="Powell J.E."/>
            <person name="Whiteley M."/>
            <person name="Moran N.A."/>
        </authorList>
    </citation>
    <scope>NUCLEOTIDE SEQUENCE [LARGE SCALE GENOMIC DNA]</scope>
    <source>
        <strain evidence="4 5">Occ4-2</strain>
    </source>
</reference>
<dbReference type="AlphaFoldDB" id="A0A2N9XTL7"/>
<comment type="caution">
    <text evidence="4">The sequence shown here is derived from an EMBL/GenBank/DDBJ whole genome shotgun (WGS) entry which is preliminary data.</text>
</comment>
<keyword evidence="2" id="KW-0732">Signal</keyword>
<dbReference type="PROSITE" id="PS50164">
    <property type="entry name" value="GIY_YIG"/>
    <property type="match status" value="1"/>
</dbReference>
<organism evidence="4 5">
    <name type="scientific">Snodgrassella alvi</name>
    <dbReference type="NCBI Taxonomy" id="1196083"/>
    <lineage>
        <taxon>Bacteria</taxon>
        <taxon>Pseudomonadati</taxon>
        <taxon>Pseudomonadota</taxon>
        <taxon>Betaproteobacteria</taxon>
        <taxon>Neisseriales</taxon>
        <taxon>Neisseriaceae</taxon>
        <taxon>Snodgrassella</taxon>
    </lineage>
</organism>
<accession>A0A2N9XTL7</accession>
<dbReference type="EMBL" id="MEIQ01000024">
    <property type="protein sequence ID" value="PIT52580.1"/>
    <property type="molecule type" value="Genomic_DNA"/>
</dbReference>
<evidence type="ECO:0000313" key="4">
    <source>
        <dbReference type="EMBL" id="PIT52580.1"/>
    </source>
</evidence>
<evidence type="ECO:0000256" key="2">
    <source>
        <dbReference type="SAM" id="SignalP"/>
    </source>
</evidence>
<dbReference type="Proteomes" id="UP000231484">
    <property type="component" value="Unassembled WGS sequence"/>
</dbReference>
<protein>
    <recommendedName>
        <fullName evidence="3">GIY-YIG domain-containing protein</fullName>
    </recommendedName>
</protein>
<comment type="similarity">
    <text evidence="1">Belongs to the UPF0213 family.</text>
</comment>
<evidence type="ECO:0000259" key="3">
    <source>
        <dbReference type="PROSITE" id="PS50164"/>
    </source>
</evidence>
<feature type="signal peptide" evidence="2">
    <location>
        <begin position="1"/>
        <end position="19"/>
    </location>
</feature>